<dbReference type="NCBIfam" id="TIGR01673">
    <property type="entry name" value="holin_LLH"/>
    <property type="match status" value="1"/>
</dbReference>
<dbReference type="InterPro" id="IPR010026">
    <property type="entry name" value="Phage_holin_LL-H"/>
</dbReference>
<dbReference type="RefSeq" id="WP_305991769.1">
    <property type="nucleotide sequence ID" value="NZ_JAVAMP010000003.1"/>
</dbReference>
<proteinExistence type="predicted"/>
<sequence length="114" mass="12993">MNELIQPYLETIVFALISVISTLVVAALIELRDKVLSWIQSKTNKEQRELLQKISEEAFSYAEKVFYQSKGPQKLDAAYAYVSSKLSDLGIKFTRDEIKATIEKAVLDYNSKVK</sequence>
<feature type="transmembrane region" description="Helical" evidence="1">
    <location>
        <begin position="12"/>
        <end position="31"/>
    </location>
</feature>
<dbReference type="EMBL" id="JAVAMP010000003">
    <property type="protein sequence ID" value="MDP5274461.1"/>
    <property type="molecule type" value="Genomic_DNA"/>
</dbReference>
<keyword evidence="1" id="KW-1133">Transmembrane helix</keyword>
<gene>
    <name evidence="2" type="ORF">Q5Y73_10100</name>
</gene>
<reference evidence="2 3" key="1">
    <citation type="submission" date="2023-08" db="EMBL/GenBank/DDBJ databases">
        <authorList>
            <person name="Park J.-S."/>
        </authorList>
    </citation>
    <scope>NUCLEOTIDE SEQUENCE [LARGE SCALE GENOMIC DNA]</scope>
    <source>
        <strain evidence="2 3">2205SS18-9</strain>
    </source>
</reference>
<comment type="caution">
    <text evidence="2">The sequence shown here is derived from an EMBL/GenBank/DDBJ whole genome shotgun (WGS) entry which is preliminary data.</text>
</comment>
<keyword evidence="3" id="KW-1185">Reference proteome</keyword>
<name>A0ABT9IYM1_9BACL</name>
<accession>A0ABT9IYM1</accession>
<evidence type="ECO:0000256" key="1">
    <source>
        <dbReference type="SAM" id="Phobius"/>
    </source>
</evidence>
<evidence type="ECO:0000313" key="3">
    <source>
        <dbReference type="Proteomes" id="UP001231941"/>
    </source>
</evidence>
<keyword evidence="1" id="KW-0812">Transmembrane</keyword>
<dbReference type="Pfam" id="PF09682">
    <property type="entry name" value="Phage_holin_6_1"/>
    <property type="match status" value="1"/>
</dbReference>
<evidence type="ECO:0000313" key="2">
    <source>
        <dbReference type="EMBL" id="MDP5274461.1"/>
    </source>
</evidence>
<dbReference type="Proteomes" id="UP001231941">
    <property type="component" value="Unassembled WGS sequence"/>
</dbReference>
<organism evidence="2 3">
    <name type="scientific">Chengkuizengella axinellae</name>
    <dbReference type="NCBI Taxonomy" id="3064388"/>
    <lineage>
        <taxon>Bacteria</taxon>
        <taxon>Bacillati</taxon>
        <taxon>Bacillota</taxon>
        <taxon>Bacilli</taxon>
        <taxon>Bacillales</taxon>
        <taxon>Paenibacillaceae</taxon>
        <taxon>Chengkuizengella</taxon>
    </lineage>
</organism>
<keyword evidence="1" id="KW-0472">Membrane</keyword>
<protein>
    <submittedName>
        <fullName evidence="2">Phage holin</fullName>
    </submittedName>
</protein>